<dbReference type="InterPro" id="IPR003173">
    <property type="entry name" value="PC4_C"/>
</dbReference>
<name>A0A974XD45_9FIRM</name>
<dbReference type="GO" id="GO:0003677">
    <property type="term" value="F:DNA binding"/>
    <property type="evidence" value="ECO:0007669"/>
    <property type="project" value="InterPro"/>
</dbReference>
<keyword evidence="3" id="KW-1185">Reference proteome</keyword>
<dbReference type="Proteomes" id="UP000663499">
    <property type="component" value="Chromosome"/>
</dbReference>
<evidence type="ECO:0000313" key="2">
    <source>
        <dbReference type="EMBL" id="QSX07618.1"/>
    </source>
</evidence>
<dbReference type="GO" id="GO:0006355">
    <property type="term" value="P:regulation of DNA-templated transcription"/>
    <property type="evidence" value="ECO:0007669"/>
    <property type="project" value="InterPro"/>
</dbReference>
<dbReference type="EMBL" id="CP071444">
    <property type="protein sequence ID" value="QSX07618.1"/>
    <property type="molecule type" value="Genomic_DNA"/>
</dbReference>
<dbReference type="InterPro" id="IPR017154">
    <property type="entry name" value="PC4-like"/>
</dbReference>
<reference evidence="2" key="1">
    <citation type="submission" date="2021-03" db="EMBL/GenBank/DDBJ databases">
        <title>Alkalibacter marinus sp. nov., isolated from tidal flat sediment.</title>
        <authorList>
            <person name="Namirimu T."/>
            <person name="Yang J.-A."/>
            <person name="Yang S.-H."/>
            <person name="Kim Y.-J."/>
            <person name="Kwon K.K."/>
        </authorList>
    </citation>
    <scope>NUCLEOTIDE SEQUENCE</scope>
    <source>
        <strain evidence="2">ES005</strain>
    </source>
</reference>
<proteinExistence type="predicted"/>
<gene>
    <name evidence="2" type="ORF">J0B03_07180</name>
</gene>
<sequence>MADFKYEIVKKIGVLSENARGWTKELNLIRWNDRDPKYDVREWGPDHEKMGKGITFTAEEMENLLALLQELEVSEEL</sequence>
<protein>
    <recommendedName>
        <fullName evidence="1">Transcriptional coactivator p15 (PC4) C-terminal domain-containing protein</fullName>
    </recommendedName>
</protein>
<dbReference type="RefSeq" id="WP_207298960.1">
    <property type="nucleotide sequence ID" value="NZ_CP071444.1"/>
</dbReference>
<dbReference type="PIRSF" id="PIRSF037246">
    <property type="entry name" value="UCP037246"/>
    <property type="match status" value="1"/>
</dbReference>
<dbReference type="AlphaFoldDB" id="A0A974XD45"/>
<organism evidence="2 3">
    <name type="scientific">Alkalibacter rhizosphaerae</name>
    <dbReference type="NCBI Taxonomy" id="2815577"/>
    <lineage>
        <taxon>Bacteria</taxon>
        <taxon>Bacillati</taxon>
        <taxon>Bacillota</taxon>
        <taxon>Clostridia</taxon>
        <taxon>Eubacteriales</taxon>
        <taxon>Eubacteriaceae</taxon>
        <taxon>Alkalibacter</taxon>
    </lineage>
</organism>
<evidence type="ECO:0000259" key="1">
    <source>
        <dbReference type="Pfam" id="PF02229"/>
    </source>
</evidence>
<dbReference type="Gene3D" id="2.30.31.70">
    <property type="match status" value="1"/>
</dbReference>
<feature type="domain" description="Transcriptional coactivator p15 (PC4) C-terminal" evidence="1">
    <location>
        <begin position="20"/>
        <end position="66"/>
    </location>
</feature>
<dbReference type="Pfam" id="PF02229">
    <property type="entry name" value="PC4"/>
    <property type="match status" value="1"/>
</dbReference>
<accession>A0A974XD45</accession>
<evidence type="ECO:0000313" key="3">
    <source>
        <dbReference type="Proteomes" id="UP000663499"/>
    </source>
</evidence>
<dbReference type="KEGG" id="alka:J0B03_07180"/>